<dbReference type="AlphaFoldDB" id="A0A1X7RBQ2"/>
<evidence type="ECO:0000313" key="2">
    <source>
        <dbReference type="EMBL" id="SMQ11445.1"/>
    </source>
</evidence>
<evidence type="ECO:0000313" key="3">
    <source>
        <dbReference type="Proteomes" id="UP000001940"/>
    </source>
</evidence>
<dbReference type="Pfam" id="PF25100">
    <property type="entry name" value="DUF7809"/>
    <property type="match status" value="1"/>
</dbReference>
<dbReference type="WormBase" id="C16A11.5c">
    <property type="protein sequence ID" value="CE52002"/>
    <property type="gene ID" value="WBGene00015818"/>
</dbReference>
<dbReference type="PANTHER" id="PTHR21447:SF13">
    <property type="entry name" value="RING-TYPE DOMAIN-CONTAINING PROTEIN"/>
    <property type="match status" value="1"/>
</dbReference>
<dbReference type="AGR" id="WB:WBGene00015818"/>
<dbReference type="Proteomes" id="UP000001940">
    <property type="component" value="Chromosome II"/>
</dbReference>
<gene>
    <name evidence="2 4" type="ORF">C16A11.5</name>
    <name evidence="2" type="ORF">CELE_C16A11.5</name>
</gene>
<feature type="domain" description="DUF7809" evidence="1">
    <location>
        <begin position="97"/>
        <end position="201"/>
    </location>
</feature>
<proteinExistence type="predicted"/>
<dbReference type="GeneID" id="182650"/>
<name>A0A1X7RBQ2_CAEEL</name>
<dbReference type="EMBL" id="BX284602">
    <property type="protein sequence ID" value="SMQ11445.1"/>
    <property type="molecule type" value="Genomic_DNA"/>
</dbReference>
<dbReference type="OrthoDB" id="5875304at2759"/>
<dbReference type="Bgee" id="WBGene00015818">
    <property type="expression patterns" value="Expressed in germ line (C elegans) and 2 other cell types or tissues"/>
</dbReference>
<dbReference type="InterPro" id="IPR056711">
    <property type="entry name" value="DUF7809"/>
</dbReference>
<sequence>MCSLNELITGIKELPEPDLTASRLMDAAADYVPLKLRGHIDAKDINSSPKTLENGGTEFFQALIDITHPRLRLYGSGKELAENRSPIIYKSLDNNQYIYKTDVFIIIQNICGYRKDSTNNIIELNRFLEVMYLKAREETSRKYLEFVRFDADSFRKIEKKFEKFNQGACFVDREMENLSSRWNKGTQMETIFQSFKSLIPVK</sequence>
<protein>
    <submittedName>
        <fullName evidence="2">Z1 domain-containing protein</fullName>
    </submittedName>
</protein>
<evidence type="ECO:0000313" key="4">
    <source>
        <dbReference type="WormBase" id="C16A11.5c"/>
    </source>
</evidence>
<keyword evidence="3" id="KW-1185">Reference proteome</keyword>
<organism evidence="2 3">
    <name type="scientific">Caenorhabditis elegans</name>
    <dbReference type="NCBI Taxonomy" id="6239"/>
    <lineage>
        <taxon>Eukaryota</taxon>
        <taxon>Metazoa</taxon>
        <taxon>Ecdysozoa</taxon>
        <taxon>Nematoda</taxon>
        <taxon>Chromadorea</taxon>
        <taxon>Rhabditida</taxon>
        <taxon>Rhabditina</taxon>
        <taxon>Rhabditomorpha</taxon>
        <taxon>Rhabditoidea</taxon>
        <taxon>Rhabditidae</taxon>
        <taxon>Peloderinae</taxon>
        <taxon>Caenorhabditis</taxon>
    </lineage>
</organism>
<dbReference type="RefSeq" id="NP_001370971.1">
    <property type="nucleotide sequence ID" value="NM_001383817.2"/>
</dbReference>
<dbReference type="ExpressionAtlas" id="A0A1X7RBQ2">
    <property type="expression patterns" value="baseline and differential"/>
</dbReference>
<accession>A0A1X7RBQ2</accession>
<reference evidence="2 3" key="1">
    <citation type="journal article" date="1998" name="Science">
        <title>Genome sequence of the nematode C. elegans: a platform for investigating biology.</title>
        <authorList>
            <consortium name="The C. elegans sequencing consortium"/>
            <person name="Sulson J.E."/>
            <person name="Waterston R."/>
        </authorList>
    </citation>
    <scope>NUCLEOTIDE SEQUENCE [LARGE SCALE GENOMIC DNA]</scope>
    <source>
        <strain evidence="2 3">Bristol N2</strain>
    </source>
</reference>
<dbReference type="PANTHER" id="PTHR21447">
    <property type="entry name" value="RING-TYPE DOMAIN-CONTAINING PROTEIN-RELATED"/>
    <property type="match status" value="1"/>
</dbReference>
<evidence type="ECO:0000259" key="1">
    <source>
        <dbReference type="Pfam" id="PF25100"/>
    </source>
</evidence>
<dbReference type="CTD" id="182650"/>